<proteinExistence type="predicted"/>
<evidence type="ECO:0000256" key="1">
    <source>
        <dbReference type="ARBA" id="ARBA00023125"/>
    </source>
</evidence>
<feature type="domain" description="HTH tetR-type" evidence="3">
    <location>
        <begin position="3"/>
        <end position="63"/>
    </location>
</feature>
<dbReference type="InterPro" id="IPR001647">
    <property type="entry name" value="HTH_TetR"/>
</dbReference>
<dbReference type="InterPro" id="IPR050109">
    <property type="entry name" value="HTH-type_TetR-like_transc_reg"/>
</dbReference>
<keyword evidence="5" id="KW-1185">Reference proteome</keyword>
<evidence type="ECO:0000313" key="5">
    <source>
        <dbReference type="Proteomes" id="UP000694287"/>
    </source>
</evidence>
<evidence type="ECO:0000313" key="4">
    <source>
        <dbReference type="EMBL" id="MBW0138335.1"/>
    </source>
</evidence>
<name>A0ABS6V1D5_9PSEU</name>
<dbReference type="Proteomes" id="UP000694287">
    <property type="component" value="Unassembled WGS sequence"/>
</dbReference>
<reference evidence="4 5" key="1">
    <citation type="submission" date="2020-11" db="EMBL/GenBank/DDBJ databases">
        <title>Pseudonocardia abyssalis sp. nov. and Pseudonocardia oceani sp. nov., description and phylogenomic analysis of two novel actinomycetes isolated from the deep Southern Ocean.</title>
        <authorList>
            <person name="Parra J."/>
        </authorList>
    </citation>
    <scope>NUCLEOTIDE SEQUENCE [LARGE SCALE GENOMIC DNA]</scope>
    <source>
        <strain evidence="4 5">KRD-168</strain>
    </source>
</reference>
<dbReference type="Pfam" id="PF17932">
    <property type="entry name" value="TetR_C_24"/>
    <property type="match status" value="1"/>
</dbReference>
<keyword evidence="1 2" id="KW-0238">DNA-binding</keyword>
<dbReference type="EMBL" id="JADQDK010000001">
    <property type="protein sequence ID" value="MBW0138335.1"/>
    <property type="molecule type" value="Genomic_DNA"/>
</dbReference>
<protein>
    <submittedName>
        <fullName evidence="4">TetR/AcrR family transcriptional regulator</fullName>
    </submittedName>
</protein>
<evidence type="ECO:0000259" key="3">
    <source>
        <dbReference type="PROSITE" id="PS50977"/>
    </source>
</evidence>
<dbReference type="Pfam" id="PF00440">
    <property type="entry name" value="TetR_N"/>
    <property type="match status" value="1"/>
</dbReference>
<sequence length="198" mass="21280">MAGFRRTVLLEVATELFSRQGYHAVGIDDIGAAAGVTGPAVYRHFQNKDAILRELCNTAMTELLAGARRAAQAGDPQHVLNALISVHAGFGSRHRRLVAVYVREHRALSPIALRALRRRQRDYEAIWSEALRQVRSDLGTAEIRGVVTAVLSLINAAAHMPTELDDAAVERLLSAGAAAVLLARSPDDVDVDVDSAAG</sequence>
<dbReference type="RefSeq" id="WP_218600664.1">
    <property type="nucleotide sequence ID" value="NZ_JADQDJ010000001.1"/>
</dbReference>
<evidence type="ECO:0000256" key="2">
    <source>
        <dbReference type="PROSITE-ProRule" id="PRU00335"/>
    </source>
</evidence>
<feature type="DNA-binding region" description="H-T-H motif" evidence="2">
    <location>
        <begin position="26"/>
        <end position="45"/>
    </location>
</feature>
<dbReference type="PROSITE" id="PS50977">
    <property type="entry name" value="HTH_TETR_2"/>
    <property type="match status" value="1"/>
</dbReference>
<comment type="caution">
    <text evidence="4">The sequence shown here is derived from an EMBL/GenBank/DDBJ whole genome shotgun (WGS) entry which is preliminary data.</text>
</comment>
<dbReference type="PANTHER" id="PTHR30055:SF237">
    <property type="entry name" value="TRANSCRIPTIONAL REPRESSOR MCE3R"/>
    <property type="match status" value="1"/>
</dbReference>
<dbReference type="PANTHER" id="PTHR30055">
    <property type="entry name" value="HTH-TYPE TRANSCRIPTIONAL REGULATOR RUTR"/>
    <property type="match status" value="1"/>
</dbReference>
<accession>A0ABS6V1D5</accession>
<organism evidence="4 5">
    <name type="scientific">Pseudonocardia abyssalis</name>
    <dbReference type="NCBI Taxonomy" id="2792008"/>
    <lineage>
        <taxon>Bacteria</taxon>
        <taxon>Bacillati</taxon>
        <taxon>Actinomycetota</taxon>
        <taxon>Actinomycetes</taxon>
        <taxon>Pseudonocardiales</taxon>
        <taxon>Pseudonocardiaceae</taxon>
        <taxon>Pseudonocardia</taxon>
    </lineage>
</organism>
<gene>
    <name evidence="4" type="ORF">I4I81_29310</name>
</gene>
<dbReference type="InterPro" id="IPR041490">
    <property type="entry name" value="KstR2_TetR_C"/>
</dbReference>